<dbReference type="InterPro" id="IPR019585">
    <property type="entry name" value="Rpn7/CSN1"/>
</dbReference>
<keyword evidence="4" id="KW-0963">Cytoplasm</keyword>
<dbReference type="Pfam" id="PF01399">
    <property type="entry name" value="PCI"/>
    <property type="match status" value="1"/>
</dbReference>
<evidence type="ECO:0000313" key="8">
    <source>
        <dbReference type="EMBL" id="KAH8101716.1"/>
    </source>
</evidence>
<dbReference type="InterPro" id="IPR045135">
    <property type="entry name" value="Rpn7_N"/>
</dbReference>
<dbReference type="SUPFAM" id="SSF46785">
    <property type="entry name" value="Winged helix' DNA-binding domain"/>
    <property type="match status" value="1"/>
</dbReference>
<protein>
    <submittedName>
        <fullName evidence="8">PCI-domain-containing protein</fullName>
    </submittedName>
</protein>
<sequence length="477" mass="53457">MDVDLIDETEGHAFVIQKSAGKRPQVLPIDDAHPFDLEAYISGYSGRAAVDRLTFIIAVCPSLAPQAFQLAITQMQSLRDTFLYNKTVEAYNNAQKQNEELPPHTDVAIIEQGWSENITAKNNAERTKLEVELKTYSSNMIKESIRMGHRDLGLFYRSIGEYSTSLKHYTKSREFCTTSQHILDMTLSILDLLMEQRNFAHIPTYVYKGEAALEAITGSRVAAANSGNLASKPAAKEKAVAERDRIQAKLDLALAMSYLGQGQYEKAAQAFLKVGPLSGLDGWAGVLIAPGDIAIYGTLCALATYSRAQIQAQLLENDNFGVYIEQEPYVRELIDAYMSSRFKTVLEILERYSTRHFIDIVLSQHVPFLMNSIREHALVLYFQPFASINLERMAAAFGWTSEYLEEQVVALIKKGSIEARVDRQNKVLKARTTDQRAALFQRALKSGSDMQSTNRKLLLRMRLQQADLVVKAPRNAG</sequence>
<dbReference type="OrthoDB" id="422427at2759"/>
<dbReference type="GO" id="GO:0005737">
    <property type="term" value="C:cytoplasm"/>
    <property type="evidence" value="ECO:0007669"/>
    <property type="project" value="UniProtKB-SubCell"/>
</dbReference>
<dbReference type="Proteomes" id="UP000813824">
    <property type="component" value="Unassembled WGS sequence"/>
</dbReference>
<evidence type="ECO:0000259" key="7">
    <source>
        <dbReference type="PROSITE" id="PS50250"/>
    </source>
</evidence>
<evidence type="ECO:0000313" key="9">
    <source>
        <dbReference type="Proteomes" id="UP000813824"/>
    </source>
</evidence>
<dbReference type="Pfam" id="PF10602">
    <property type="entry name" value="RPN7"/>
    <property type="match status" value="1"/>
</dbReference>
<dbReference type="PROSITE" id="PS50250">
    <property type="entry name" value="PCI"/>
    <property type="match status" value="1"/>
</dbReference>
<keyword evidence="9" id="KW-1185">Reference proteome</keyword>
<dbReference type="PANTHER" id="PTHR14145:SF2">
    <property type="entry name" value="COP9 SIGNALOSOME COMPLEX SUBUNIT 1"/>
    <property type="match status" value="1"/>
</dbReference>
<evidence type="ECO:0000256" key="5">
    <source>
        <dbReference type="ARBA" id="ARBA00022790"/>
    </source>
</evidence>
<proteinExistence type="inferred from homology"/>
<feature type="domain" description="PCI" evidence="7">
    <location>
        <begin position="263"/>
        <end position="435"/>
    </location>
</feature>
<evidence type="ECO:0000256" key="2">
    <source>
        <dbReference type="ARBA" id="ARBA00004496"/>
    </source>
</evidence>
<gene>
    <name evidence="8" type="ORF">BXZ70DRAFT_931650</name>
</gene>
<reference evidence="8" key="1">
    <citation type="journal article" date="2021" name="New Phytol.">
        <title>Evolutionary innovations through gain and loss of genes in the ectomycorrhizal Boletales.</title>
        <authorList>
            <person name="Wu G."/>
            <person name="Miyauchi S."/>
            <person name="Morin E."/>
            <person name="Kuo A."/>
            <person name="Drula E."/>
            <person name="Varga T."/>
            <person name="Kohler A."/>
            <person name="Feng B."/>
            <person name="Cao Y."/>
            <person name="Lipzen A."/>
            <person name="Daum C."/>
            <person name="Hundley H."/>
            <person name="Pangilinan J."/>
            <person name="Johnson J."/>
            <person name="Barry K."/>
            <person name="LaButti K."/>
            <person name="Ng V."/>
            <person name="Ahrendt S."/>
            <person name="Min B."/>
            <person name="Choi I.G."/>
            <person name="Park H."/>
            <person name="Plett J.M."/>
            <person name="Magnuson J."/>
            <person name="Spatafora J.W."/>
            <person name="Nagy L.G."/>
            <person name="Henrissat B."/>
            <person name="Grigoriev I.V."/>
            <person name="Yang Z.L."/>
            <person name="Xu J."/>
            <person name="Martin F.M."/>
        </authorList>
    </citation>
    <scope>NUCLEOTIDE SEQUENCE</scope>
    <source>
        <strain evidence="8">KKN 215</strain>
    </source>
</reference>
<organism evidence="8 9">
    <name type="scientific">Cristinia sonorae</name>
    <dbReference type="NCBI Taxonomy" id="1940300"/>
    <lineage>
        <taxon>Eukaryota</taxon>
        <taxon>Fungi</taxon>
        <taxon>Dikarya</taxon>
        <taxon>Basidiomycota</taxon>
        <taxon>Agaricomycotina</taxon>
        <taxon>Agaricomycetes</taxon>
        <taxon>Agaricomycetidae</taxon>
        <taxon>Agaricales</taxon>
        <taxon>Pleurotineae</taxon>
        <taxon>Stephanosporaceae</taxon>
        <taxon>Cristinia</taxon>
    </lineage>
</organism>
<accession>A0A8K0XQX2</accession>
<keyword evidence="6" id="KW-0539">Nucleus</keyword>
<dbReference type="GO" id="GO:0008180">
    <property type="term" value="C:COP9 signalosome"/>
    <property type="evidence" value="ECO:0007669"/>
    <property type="project" value="UniProtKB-KW"/>
</dbReference>
<dbReference type="PANTHER" id="PTHR14145">
    <property type="entry name" value="26S PROTESOME SUBUNIT 6"/>
    <property type="match status" value="1"/>
</dbReference>
<name>A0A8K0XQX2_9AGAR</name>
<dbReference type="SMART" id="SM00088">
    <property type="entry name" value="PINT"/>
    <property type="match status" value="1"/>
</dbReference>
<evidence type="ECO:0000256" key="3">
    <source>
        <dbReference type="ARBA" id="ARBA00008793"/>
    </source>
</evidence>
<comment type="caution">
    <text evidence="8">The sequence shown here is derived from an EMBL/GenBank/DDBJ whole genome shotgun (WGS) entry which is preliminary data.</text>
</comment>
<comment type="subcellular location">
    <subcellularLocation>
        <location evidence="2">Cytoplasm</location>
    </subcellularLocation>
    <subcellularLocation>
        <location evidence="1">Nucleus</location>
    </subcellularLocation>
</comment>
<evidence type="ECO:0000256" key="4">
    <source>
        <dbReference type="ARBA" id="ARBA00022490"/>
    </source>
</evidence>
<dbReference type="SUPFAM" id="SSF48452">
    <property type="entry name" value="TPR-like"/>
    <property type="match status" value="1"/>
</dbReference>
<evidence type="ECO:0000256" key="6">
    <source>
        <dbReference type="ARBA" id="ARBA00023242"/>
    </source>
</evidence>
<evidence type="ECO:0000256" key="1">
    <source>
        <dbReference type="ARBA" id="ARBA00004123"/>
    </source>
</evidence>
<dbReference type="InterPro" id="IPR011990">
    <property type="entry name" value="TPR-like_helical_dom_sf"/>
</dbReference>
<dbReference type="EMBL" id="JAEVFJ010000011">
    <property type="protein sequence ID" value="KAH8101716.1"/>
    <property type="molecule type" value="Genomic_DNA"/>
</dbReference>
<dbReference type="Gene3D" id="1.25.40.570">
    <property type="match status" value="1"/>
</dbReference>
<comment type="similarity">
    <text evidence="3">Belongs to the CSN1 family.</text>
</comment>
<dbReference type="InterPro" id="IPR036390">
    <property type="entry name" value="WH_DNA-bd_sf"/>
</dbReference>
<keyword evidence="5" id="KW-0736">Signalosome</keyword>
<dbReference type="InterPro" id="IPR000717">
    <property type="entry name" value="PCI_dom"/>
</dbReference>
<dbReference type="AlphaFoldDB" id="A0A8K0XQX2"/>